<evidence type="ECO:0000259" key="7">
    <source>
        <dbReference type="Pfam" id="PF04542"/>
    </source>
</evidence>
<evidence type="ECO:0000256" key="6">
    <source>
        <dbReference type="RuleBase" id="RU000716"/>
    </source>
</evidence>
<keyword evidence="3 6" id="KW-0731">Sigma factor</keyword>
<dbReference type="Gene3D" id="1.10.10.10">
    <property type="entry name" value="Winged helix-like DNA-binding domain superfamily/Winged helix DNA-binding domain"/>
    <property type="match status" value="1"/>
</dbReference>
<dbReference type="InterPro" id="IPR013325">
    <property type="entry name" value="RNA_pol_sigma_r2"/>
</dbReference>
<dbReference type="GO" id="GO:0006950">
    <property type="term" value="P:response to stress"/>
    <property type="evidence" value="ECO:0007669"/>
    <property type="project" value="UniProtKB-ARBA"/>
</dbReference>
<evidence type="ECO:0000256" key="3">
    <source>
        <dbReference type="ARBA" id="ARBA00023082"/>
    </source>
</evidence>
<keyword evidence="4 6" id="KW-0238">DNA-binding</keyword>
<dbReference type="PANTHER" id="PTHR43133:SF51">
    <property type="entry name" value="RNA POLYMERASE SIGMA FACTOR"/>
    <property type="match status" value="1"/>
</dbReference>
<dbReference type="Pfam" id="PF04542">
    <property type="entry name" value="Sigma70_r2"/>
    <property type="match status" value="1"/>
</dbReference>
<evidence type="ECO:0000259" key="8">
    <source>
        <dbReference type="Pfam" id="PF08281"/>
    </source>
</evidence>
<dbReference type="Gene3D" id="1.10.1740.10">
    <property type="match status" value="1"/>
</dbReference>
<evidence type="ECO:0000313" key="10">
    <source>
        <dbReference type="Proteomes" id="UP000632125"/>
    </source>
</evidence>
<keyword evidence="5 6" id="KW-0804">Transcription</keyword>
<name>A0A927CQT5_9BACL</name>
<dbReference type="InterPro" id="IPR036388">
    <property type="entry name" value="WH-like_DNA-bd_sf"/>
</dbReference>
<organism evidence="9 10">
    <name type="scientific">Paenibacillus arenilitoris</name>
    <dbReference type="NCBI Taxonomy" id="2772299"/>
    <lineage>
        <taxon>Bacteria</taxon>
        <taxon>Bacillati</taxon>
        <taxon>Bacillota</taxon>
        <taxon>Bacilli</taxon>
        <taxon>Bacillales</taxon>
        <taxon>Paenibacillaceae</taxon>
        <taxon>Paenibacillus</taxon>
    </lineage>
</organism>
<keyword evidence="2 6" id="KW-0805">Transcription regulation</keyword>
<dbReference type="EMBL" id="JACXIY010000037">
    <property type="protein sequence ID" value="MBD2871872.1"/>
    <property type="molecule type" value="Genomic_DNA"/>
</dbReference>
<feature type="domain" description="RNA polymerase sigma factor 70 region 4 type 2" evidence="8">
    <location>
        <begin position="127"/>
        <end position="178"/>
    </location>
</feature>
<dbReference type="NCBIfam" id="TIGR02937">
    <property type="entry name" value="sigma70-ECF"/>
    <property type="match status" value="1"/>
</dbReference>
<dbReference type="InterPro" id="IPR013249">
    <property type="entry name" value="RNA_pol_sigma70_r4_t2"/>
</dbReference>
<reference evidence="9" key="1">
    <citation type="submission" date="2020-09" db="EMBL/GenBank/DDBJ databases">
        <title>A novel bacterium of genus Paenibacillus, isolated from South China Sea.</title>
        <authorList>
            <person name="Huang H."/>
            <person name="Mo K."/>
            <person name="Hu Y."/>
        </authorList>
    </citation>
    <scope>NUCLEOTIDE SEQUENCE</scope>
    <source>
        <strain evidence="9">IB182493</strain>
    </source>
</reference>
<dbReference type="RefSeq" id="WP_190866059.1">
    <property type="nucleotide sequence ID" value="NZ_JACXIY010000037.1"/>
</dbReference>
<evidence type="ECO:0000313" key="9">
    <source>
        <dbReference type="EMBL" id="MBD2871872.1"/>
    </source>
</evidence>
<comment type="similarity">
    <text evidence="1 6">Belongs to the sigma-70 factor family. ECF subfamily.</text>
</comment>
<dbReference type="GO" id="GO:0016987">
    <property type="term" value="F:sigma factor activity"/>
    <property type="evidence" value="ECO:0007669"/>
    <property type="project" value="UniProtKB-KW"/>
</dbReference>
<dbReference type="GO" id="GO:0003677">
    <property type="term" value="F:DNA binding"/>
    <property type="evidence" value="ECO:0007669"/>
    <property type="project" value="UniProtKB-KW"/>
</dbReference>
<dbReference type="AlphaFoldDB" id="A0A927CQT5"/>
<dbReference type="InterPro" id="IPR039425">
    <property type="entry name" value="RNA_pol_sigma-70-like"/>
</dbReference>
<keyword evidence="10" id="KW-1185">Reference proteome</keyword>
<dbReference type="Pfam" id="PF08281">
    <property type="entry name" value="Sigma70_r4_2"/>
    <property type="match status" value="1"/>
</dbReference>
<dbReference type="GO" id="GO:0006352">
    <property type="term" value="P:DNA-templated transcription initiation"/>
    <property type="evidence" value="ECO:0007669"/>
    <property type="project" value="InterPro"/>
</dbReference>
<dbReference type="PANTHER" id="PTHR43133">
    <property type="entry name" value="RNA POLYMERASE ECF-TYPE SIGMA FACTO"/>
    <property type="match status" value="1"/>
</dbReference>
<dbReference type="CDD" id="cd06171">
    <property type="entry name" value="Sigma70_r4"/>
    <property type="match status" value="1"/>
</dbReference>
<dbReference type="Proteomes" id="UP000632125">
    <property type="component" value="Unassembled WGS sequence"/>
</dbReference>
<comment type="caution">
    <text evidence="9">The sequence shown here is derived from an EMBL/GenBank/DDBJ whole genome shotgun (WGS) entry which is preliminary data.</text>
</comment>
<evidence type="ECO:0000256" key="5">
    <source>
        <dbReference type="ARBA" id="ARBA00023163"/>
    </source>
</evidence>
<dbReference type="PROSITE" id="PS01063">
    <property type="entry name" value="SIGMA70_ECF"/>
    <property type="match status" value="1"/>
</dbReference>
<dbReference type="InterPro" id="IPR000838">
    <property type="entry name" value="RNA_pol_sigma70_ECF_CS"/>
</dbReference>
<dbReference type="SUPFAM" id="SSF88946">
    <property type="entry name" value="Sigma2 domain of RNA polymerase sigma factors"/>
    <property type="match status" value="1"/>
</dbReference>
<dbReference type="InterPro" id="IPR014284">
    <property type="entry name" value="RNA_pol_sigma-70_dom"/>
</dbReference>
<evidence type="ECO:0000256" key="4">
    <source>
        <dbReference type="ARBA" id="ARBA00023125"/>
    </source>
</evidence>
<gene>
    <name evidence="9" type="ORF">IDH41_25155</name>
</gene>
<proteinExistence type="inferred from homology"/>
<evidence type="ECO:0000256" key="2">
    <source>
        <dbReference type="ARBA" id="ARBA00023015"/>
    </source>
</evidence>
<sequence length="195" mass="23345">MNSYQSRTEGSQIEIDHVNLQRQQSFDYIFKNYKDKIYSFFIHSGINAEDAQDLTQDTFLKIYRFLDQQDANKNLAAWIFKIASNTAKDYYWKSSLFRGRRSKLERLSTFDNSSTPESILLQKEQKQELQRILLRIPFNYRVILLLRFTNELSYEEIAEIMNYSVNKVSVHLHRAKKKVRKLLTNSEVIEFEMLY</sequence>
<evidence type="ECO:0000256" key="1">
    <source>
        <dbReference type="ARBA" id="ARBA00010641"/>
    </source>
</evidence>
<dbReference type="InterPro" id="IPR013324">
    <property type="entry name" value="RNA_pol_sigma_r3/r4-like"/>
</dbReference>
<dbReference type="InterPro" id="IPR007627">
    <property type="entry name" value="RNA_pol_sigma70_r2"/>
</dbReference>
<accession>A0A927CQT5</accession>
<protein>
    <recommendedName>
        <fullName evidence="6">RNA polymerase sigma factor</fullName>
    </recommendedName>
</protein>
<feature type="domain" description="RNA polymerase sigma-70 region 2" evidence="7">
    <location>
        <begin position="30"/>
        <end position="91"/>
    </location>
</feature>
<dbReference type="SUPFAM" id="SSF88659">
    <property type="entry name" value="Sigma3 and sigma4 domains of RNA polymerase sigma factors"/>
    <property type="match status" value="1"/>
</dbReference>